<accession>A0ABX1RMY5</accession>
<sequence>MPAVITVLAQDPAPPAGKGPEFGEASPIALVVIVVLAIVTAVLIRSMTKRLKRLPPSFDPVDETTEDRPGETPDGPGEKAGTEHGVSPAGRRPEDAGGGRP</sequence>
<protein>
    <recommendedName>
        <fullName evidence="5">Secreted protein</fullName>
    </recommendedName>
</protein>
<feature type="region of interest" description="Disordered" evidence="1">
    <location>
        <begin position="1"/>
        <end position="22"/>
    </location>
</feature>
<evidence type="ECO:0008006" key="5">
    <source>
        <dbReference type="Google" id="ProtNLM"/>
    </source>
</evidence>
<keyword evidence="2" id="KW-0472">Membrane</keyword>
<dbReference type="Proteomes" id="UP001296706">
    <property type="component" value="Unassembled WGS sequence"/>
</dbReference>
<keyword evidence="4" id="KW-1185">Reference proteome</keyword>
<feature type="compositionally biased region" description="Basic and acidic residues" evidence="1">
    <location>
        <begin position="91"/>
        <end position="101"/>
    </location>
</feature>
<dbReference type="EMBL" id="JAAXKY010000168">
    <property type="protein sequence ID" value="NMH81750.1"/>
    <property type="molecule type" value="Genomic_DNA"/>
</dbReference>
<gene>
    <name evidence="3" type="ORF">HF577_32255</name>
</gene>
<organism evidence="3 4">
    <name type="scientific">Pseudonocardia xinjiangensis</name>
    <dbReference type="NCBI Taxonomy" id="75289"/>
    <lineage>
        <taxon>Bacteria</taxon>
        <taxon>Bacillati</taxon>
        <taxon>Actinomycetota</taxon>
        <taxon>Actinomycetes</taxon>
        <taxon>Pseudonocardiales</taxon>
        <taxon>Pseudonocardiaceae</taxon>
        <taxon>Pseudonocardia</taxon>
    </lineage>
</organism>
<name>A0ABX1RMY5_9PSEU</name>
<feature type="compositionally biased region" description="Basic and acidic residues" evidence="1">
    <location>
        <begin position="66"/>
        <end position="82"/>
    </location>
</feature>
<comment type="caution">
    <text evidence="3">The sequence shown here is derived from an EMBL/GenBank/DDBJ whole genome shotgun (WGS) entry which is preliminary data.</text>
</comment>
<evidence type="ECO:0000313" key="4">
    <source>
        <dbReference type="Proteomes" id="UP001296706"/>
    </source>
</evidence>
<evidence type="ECO:0000313" key="3">
    <source>
        <dbReference type="EMBL" id="NMH81750.1"/>
    </source>
</evidence>
<evidence type="ECO:0000256" key="2">
    <source>
        <dbReference type="SAM" id="Phobius"/>
    </source>
</evidence>
<evidence type="ECO:0000256" key="1">
    <source>
        <dbReference type="SAM" id="MobiDB-lite"/>
    </source>
</evidence>
<keyword evidence="2" id="KW-1133">Transmembrane helix</keyword>
<feature type="region of interest" description="Disordered" evidence="1">
    <location>
        <begin position="52"/>
        <end position="101"/>
    </location>
</feature>
<keyword evidence="2" id="KW-0812">Transmembrane</keyword>
<proteinExistence type="predicted"/>
<feature type="transmembrane region" description="Helical" evidence="2">
    <location>
        <begin position="25"/>
        <end position="44"/>
    </location>
</feature>
<reference evidence="3 4" key="1">
    <citation type="submission" date="2020-04" db="EMBL/GenBank/DDBJ databases">
        <authorList>
            <person name="Klaysubun C."/>
            <person name="Duangmal K."/>
            <person name="Lipun K."/>
        </authorList>
    </citation>
    <scope>NUCLEOTIDE SEQUENCE [LARGE SCALE GENOMIC DNA]</scope>
    <source>
        <strain evidence="3 4">JCM 11839</strain>
    </source>
</reference>